<dbReference type="Pfam" id="PF00561">
    <property type="entry name" value="Abhydrolase_1"/>
    <property type="match status" value="1"/>
</dbReference>
<evidence type="ECO:0000313" key="3">
    <source>
        <dbReference type="Proteomes" id="UP000813461"/>
    </source>
</evidence>
<sequence>MSLLATLSNYFFPPSPSTPTTATLQDLDTVPCRFILDNSTSSTLDLPDGRKIGFAQYGSPTGKPILYQHGFPGSRLEGAHFHDLGRELDLRIIGVDRPGHGLSSPNRGGSLLDWARDVGVLADKLGLEEYGVMVFSGGGPAALACAYALPADKLKVVCLVCGMGPPDIGMKGADWEHWIGWPYVIRFAPYWLGRLFWRSSAIGRMDLPDSQRVEMFIKEGANAAESERDILTDVDFARLACASSRQAFAQGYDYVWDDGKMSGSDFGFKVNDIRKNMPVQLWYGKNDTSVPLVHGLQIAARLGGRAELRVEDEAHAGILLHWKREILGGMAKTMRDDT</sequence>
<dbReference type="PANTHER" id="PTHR43433:SF10">
    <property type="entry name" value="AB HYDROLASE-1 DOMAIN-CONTAINING PROTEIN"/>
    <property type="match status" value="1"/>
</dbReference>
<evidence type="ECO:0000259" key="1">
    <source>
        <dbReference type="Pfam" id="PF00561"/>
    </source>
</evidence>
<dbReference type="InterPro" id="IPR000073">
    <property type="entry name" value="AB_hydrolase_1"/>
</dbReference>
<dbReference type="InterPro" id="IPR050471">
    <property type="entry name" value="AB_hydrolase"/>
</dbReference>
<organism evidence="2 3">
    <name type="scientific">Paraphoma chrysanthemicola</name>
    <dbReference type="NCBI Taxonomy" id="798071"/>
    <lineage>
        <taxon>Eukaryota</taxon>
        <taxon>Fungi</taxon>
        <taxon>Dikarya</taxon>
        <taxon>Ascomycota</taxon>
        <taxon>Pezizomycotina</taxon>
        <taxon>Dothideomycetes</taxon>
        <taxon>Pleosporomycetidae</taxon>
        <taxon>Pleosporales</taxon>
        <taxon>Pleosporineae</taxon>
        <taxon>Phaeosphaeriaceae</taxon>
        <taxon>Paraphoma</taxon>
    </lineage>
</organism>
<feature type="domain" description="AB hydrolase-1" evidence="1">
    <location>
        <begin position="63"/>
        <end position="319"/>
    </location>
</feature>
<accession>A0A8K0W2W9</accession>
<dbReference type="Gene3D" id="3.40.50.1820">
    <property type="entry name" value="alpha/beta hydrolase"/>
    <property type="match status" value="1"/>
</dbReference>
<reference evidence="2" key="1">
    <citation type="journal article" date="2021" name="Nat. Commun.">
        <title>Genetic determinants of endophytism in the Arabidopsis root mycobiome.</title>
        <authorList>
            <person name="Mesny F."/>
            <person name="Miyauchi S."/>
            <person name="Thiergart T."/>
            <person name="Pickel B."/>
            <person name="Atanasova L."/>
            <person name="Karlsson M."/>
            <person name="Huettel B."/>
            <person name="Barry K.W."/>
            <person name="Haridas S."/>
            <person name="Chen C."/>
            <person name="Bauer D."/>
            <person name="Andreopoulos W."/>
            <person name="Pangilinan J."/>
            <person name="LaButti K."/>
            <person name="Riley R."/>
            <person name="Lipzen A."/>
            <person name="Clum A."/>
            <person name="Drula E."/>
            <person name="Henrissat B."/>
            <person name="Kohler A."/>
            <person name="Grigoriev I.V."/>
            <person name="Martin F.M."/>
            <person name="Hacquard S."/>
        </authorList>
    </citation>
    <scope>NUCLEOTIDE SEQUENCE</scope>
    <source>
        <strain evidence="2">MPI-SDFR-AT-0120</strain>
    </source>
</reference>
<dbReference type="PANTHER" id="PTHR43433">
    <property type="entry name" value="HYDROLASE, ALPHA/BETA FOLD FAMILY PROTEIN"/>
    <property type="match status" value="1"/>
</dbReference>
<protein>
    <submittedName>
        <fullName evidence="2">Alpha/beta hydrolase fold protein</fullName>
    </submittedName>
</protein>
<keyword evidence="3" id="KW-1185">Reference proteome</keyword>
<gene>
    <name evidence="2" type="ORF">FB567DRAFT_169124</name>
</gene>
<dbReference type="InterPro" id="IPR029058">
    <property type="entry name" value="AB_hydrolase_fold"/>
</dbReference>
<dbReference type="GO" id="GO:0016787">
    <property type="term" value="F:hydrolase activity"/>
    <property type="evidence" value="ECO:0007669"/>
    <property type="project" value="UniProtKB-KW"/>
</dbReference>
<evidence type="ECO:0000313" key="2">
    <source>
        <dbReference type="EMBL" id="KAH7093197.1"/>
    </source>
</evidence>
<keyword evidence="2" id="KW-0378">Hydrolase</keyword>
<comment type="caution">
    <text evidence="2">The sequence shown here is derived from an EMBL/GenBank/DDBJ whole genome shotgun (WGS) entry which is preliminary data.</text>
</comment>
<dbReference type="EMBL" id="JAGMVJ010000002">
    <property type="protein sequence ID" value="KAH7093197.1"/>
    <property type="molecule type" value="Genomic_DNA"/>
</dbReference>
<dbReference type="OrthoDB" id="294702at2759"/>
<dbReference type="AlphaFoldDB" id="A0A8K0W2W9"/>
<dbReference type="Proteomes" id="UP000813461">
    <property type="component" value="Unassembled WGS sequence"/>
</dbReference>
<proteinExistence type="predicted"/>
<name>A0A8K0W2W9_9PLEO</name>
<dbReference type="SUPFAM" id="SSF53474">
    <property type="entry name" value="alpha/beta-Hydrolases"/>
    <property type="match status" value="1"/>
</dbReference>